<sequence length="702" mass="76942">MGAIPEGDHSSSLYSDKLKEYHINMLQEVIDDSFLRHALVRSYTRSFNAFAAYLKEEERQKLASYDEVISIFPSRTLRPETTRSWDFMGLKENVNRISTAGSNVIIGVLDTGIWPESTSFSDKGFGPIPKKWKGVCHGGKKFTCNKKLIGARYYTNNFEDADSARDTDGHGTHTASIAAGNYVKDASFYGIAQGTARGGVPSARIAAYKVCYVDGRCNETDVLSAFDDAIADGVDIITVSMGTKEARNLSSNSIAIGALHAFQKGILTVHSGGNNGFRSATVTSVDPWLLTVAASTTDRGIITKVSLGNGRTILGKSVNSFKMNGTKFPLVYGKEVTSRCGEKAAKYINIYHPFFKPYLISGKIVLCDKERGIYNALNAGAIGSIAEIDSVHDYSSSVPLPASSLSIDDMRLVRNYIYFTKSPEAYISTSESTKNRDAPLVASFSSRGPNRVIPEILKPDLTAPGVEILAAYPPAARLFKDKRSVKFNILSGTSMSCPHAAGAAAYVKSVHPDWSPSAIKSALMTTAWQMDATKHKDAEFSYGAGHINPVNATNPGLVYETSRNEYIKMLCNMGYTKKVVRKLFGDRRITCPKQQRGRVTGKDLNYPSMTYQINIDAPFSVKFSRTVTNVGTDKSTYKAKITKNTDCNITMEPSTLYFKELNEKKSFVLTVKGDQIKKMISASLVWSDGIHFVRSPIVVYGN</sequence>
<keyword evidence="3" id="KW-0732">Signal</keyword>
<dbReference type="InterPro" id="IPR010259">
    <property type="entry name" value="S8pro/Inhibitor_I9"/>
</dbReference>
<dbReference type="InterPro" id="IPR023828">
    <property type="entry name" value="Peptidase_S8_Ser-AS"/>
</dbReference>
<comment type="caution">
    <text evidence="10">The sequence shown here is derived from an EMBL/GenBank/DDBJ whole genome shotgun (WGS) entry which is preliminary data.</text>
</comment>
<dbReference type="InterPro" id="IPR045051">
    <property type="entry name" value="SBT"/>
</dbReference>
<protein>
    <recommendedName>
        <fullName evidence="12">Cucumisin</fullName>
    </recommendedName>
</protein>
<feature type="active site" description="Charge relay system" evidence="6">
    <location>
        <position position="170"/>
    </location>
</feature>
<evidence type="ECO:0000259" key="8">
    <source>
        <dbReference type="Pfam" id="PF05922"/>
    </source>
</evidence>
<dbReference type="SUPFAM" id="SSF52743">
    <property type="entry name" value="Subtilisin-like"/>
    <property type="match status" value="1"/>
</dbReference>
<keyword evidence="5 6" id="KW-0720">Serine protease</keyword>
<feature type="domain" description="Peptidase S8/S53" evidence="7">
    <location>
        <begin position="101"/>
        <end position="545"/>
    </location>
</feature>
<dbReference type="InterPro" id="IPR041469">
    <property type="entry name" value="Subtilisin-like_FN3"/>
</dbReference>
<dbReference type="EMBL" id="JAYDYQ010002685">
    <property type="protein sequence ID" value="KAK4481619.1"/>
    <property type="molecule type" value="Genomic_DNA"/>
</dbReference>
<comment type="similarity">
    <text evidence="1 6">Belongs to the peptidase S8 family.</text>
</comment>
<dbReference type="InterPro" id="IPR034197">
    <property type="entry name" value="Peptidases_S8_3"/>
</dbReference>
<evidence type="ECO:0000256" key="4">
    <source>
        <dbReference type="ARBA" id="ARBA00022801"/>
    </source>
</evidence>
<dbReference type="Gene3D" id="3.40.50.200">
    <property type="entry name" value="Peptidase S8/S53 domain"/>
    <property type="match status" value="1"/>
</dbReference>
<reference evidence="10 11" key="1">
    <citation type="journal article" date="2023" name="bioRxiv">
        <title>Genome report: Whole genome sequence and annotation of Penstemon davidsonii.</title>
        <authorList>
            <person name="Ostevik K.L."/>
            <person name="Alabady M."/>
            <person name="Zhang M."/>
            <person name="Rausher M.D."/>
        </authorList>
    </citation>
    <scope>NUCLEOTIDE SEQUENCE [LARGE SCALE GENOMIC DNA]</scope>
    <source>
        <strain evidence="10">DNT005</strain>
        <tissue evidence="10">Whole leaf</tissue>
    </source>
</reference>
<evidence type="ECO:0000256" key="1">
    <source>
        <dbReference type="ARBA" id="ARBA00011073"/>
    </source>
</evidence>
<dbReference type="Pfam" id="PF17766">
    <property type="entry name" value="fn3_6"/>
    <property type="match status" value="1"/>
</dbReference>
<dbReference type="Proteomes" id="UP001291926">
    <property type="component" value="Unassembled WGS sequence"/>
</dbReference>
<dbReference type="Gene3D" id="2.60.40.2310">
    <property type="match status" value="1"/>
</dbReference>
<feature type="domain" description="Inhibitor I9" evidence="8">
    <location>
        <begin position="14"/>
        <end position="78"/>
    </location>
</feature>
<accession>A0ABR0CXW2</accession>
<dbReference type="Pfam" id="PF05922">
    <property type="entry name" value="Inhibitor_I9"/>
    <property type="match status" value="1"/>
</dbReference>
<proteinExistence type="inferred from homology"/>
<dbReference type="InterPro" id="IPR037045">
    <property type="entry name" value="S8pro/Inhibitor_I9_sf"/>
</dbReference>
<dbReference type="CDD" id="cd02120">
    <property type="entry name" value="PA_subtilisin_like"/>
    <property type="match status" value="1"/>
</dbReference>
<keyword evidence="11" id="KW-1185">Reference proteome</keyword>
<keyword evidence="4 6" id="KW-0378">Hydrolase</keyword>
<feature type="domain" description="Subtilisin-like protease fibronectin type-III" evidence="9">
    <location>
        <begin position="603"/>
        <end position="699"/>
    </location>
</feature>
<evidence type="ECO:0000259" key="9">
    <source>
        <dbReference type="Pfam" id="PF17766"/>
    </source>
</evidence>
<gene>
    <name evidence="10" type="ORF">RD792_012523</name>
</gene>
<evidence type="ECO:0000259" key="7">
    <source>
        <dbReference type="Pfam" id="PF00082"/>
    </source>
</evidence>
<dbReference type="InterPro" id="IPR000209">
    <property type="entry name" value="Peptidase_S8/S53_dom"/>
</dbReference>
<dbReference type="CDD" id="cd04852">
    <property type="entry name" value="Peptidases_S8_3"/>
    <property type="match status" value="1"/>
</dbReference>
<evidence type="ECO:0008006" key="12">
    <source>
        <dbReference type="Google" id="ProtNLM"/>
    </source>
</evidence>
<dbReference type="PROSITE" id="PS51892">
    <property type="entry name" value="SUBTILASE"/>
    <property type="match status" value="1"/>
</dbReference>
<dbReference type="PANTHER" id="PTHR10795">
    <property type="entry name" value="PROPROTEIN CONVERTASE SUBTILISIN/KEXIN"/>
    <property type="match status" value="1"/>
</dbReference>
<keyword evidence="2 6" id="KW-0645">Protease</keyword>
<name>A0ABR0CXW2_9LAMI</name>
<dbReference type="PROSITE" id="PS00138">
    <property type="entry name" value="SUBTILASE_SER"/>
    <property type="match status" value="1"/>
</dbReference>
<organism evidence="10 11">
    <name type="scientific">Penstemon davidsonii</name>
    <dbReference type="NCBI Taxonomy" id="160366"/>
    <lineage>
        <taxon>Eukaryota</taxon>
        <taxon>Viridiplantae</taxon>
        <taxon>Streptophyta</taxon>
        <taxon>Embryophyta</taxon>
        <taxon>Tracheophyta</taxon>
        <taxon>Spermatophyta</taxon>
        <taxon>Magnoliopsida</taxon>
        <taxon>eudicotyledons</taxon>
        <taxon>Gunneridae</taxon>
        <taxon>Pentapetalae</taxon>
        <taxon>asterids</taxon>
        <taxon>lamiids</taxon>
        <taxon>Lamiales</taxon>
        <taxon>Plantaginaceae</taxon>
        <taxon>Cheloneae</taxon>
        <taxon>Penstemon</taxon>
    </lineage>
</organism>
<dbReference type="InterPro" id="IPR015500">
    <property type="entry name" value="Peptidase_S8_subtilisin-rel"/>
</dbReference>
<dbReference type="Gene3D" id="3.50.30.30">
    <property type="match status" value="1"/>
</dbReference>
<evidence type="ECO:0000256" key="6">
    <source>
        <dbReference type="PROSITE-ProRule" id="PRU01240"/>
    </source>
</evidence>
<evidence type="ECO:0000256" key="3">
    <source>
        <dbReference type="ARBA" id="ARBA00022729"/>
    </source>
</evidence>
<dbReference type="InterPro" id="IPR036852">
    <property type="entry name" value="Peptidase_S8/S53_dom_sf"/>
</dbReference>
<dbReference type="Pfam" id="PF00082">
    <property type="entry name" value="Peptidase_S8"/>
    <property type="match status" value="1"/>
</dbReference>
<feature type="active site" description="Charge relay system" evidence="6">
    <location>
        <position position="110"/>
    </location>
</feature>
<evidence type="ECO:0000313" key="10">
    <source>
        <dbReference type="EMBL" id="KAK4481619.1"/>
    </source>
</evidence>
<evidence type="ECO:0000256" key="2">
    <source>
        <dbReference type="ARBA" id="ARBA00022670"/>
    </source>
</evidence>
<evidence type="ECO:0000256" key="5">
    <source>
        <dbReference type="ARBA" id="ARBA00022825"/>
    </source>
</evidence>
<dbReference type="Gene3D" id="3.30.70.80">
    <property type="entry name" value="Peptidase S8 propeptide/proteinase inhibitor I9"/>
    <property type="match status" value="1"/>
</dbReference>
<evidence type="ECO:0000313" key="11">
    <source>
        <dbReference type="Proteomes" id="UP001291926"/>
    </source>
</evidence>
<dbReference type="PRINTS" id="PR00723">
    <property type="entry name" value="SUBTILISIN"/>
</dbReference>
<feature type="active site" description="Charge relay system" evidence="6">
    <location>
        <position position="494"/>
    </location>
</feature>